<gene>
    <name evidence="3" type="ORF">H6G81_09075</name>
</gene>
<dbReference type="Proteomes" id="UP000660380">
    <property type="component" value="Unassembled WGS sequence"/>
</dbReference>
<sequence>MTQLVSKLFRGIRFFPYSSPRNFHNVKVKSATTQNKAINTSTVNKRPVFTVYLLERRINCMTIPSIVEAVQKACIEGKKITVANYNIHSFNLSMQLPWYYDFLQSVEIANCDSVGILKAIAYMGLDLPLDYRASYTLLMPKILESCNQNRFTVFFLGAKPEYLQTALERLKLKYPNVCFAGHHGYFDKEDPEANQAVIEQINQAKPNILVVGMGMPIQEYWIQKHSNSLQVNAIMLGGAIIDRMAGVVSDCPHFISNMGFEWLYRLCREPKRLAARYLLGNPAFALHIALAMSNASQLRVELIPGIDR</sequence>
<dbReference type="Pfam" id="PF03808">
    <property type="entry name" value="Glyco_tran_WecG"/>
    <property type="match status" value="1"/>
</dbReference>
<keyword evidence="1" id="KW-0328">Glycosyltransferase</keyword>
<comment type="caution">
    <text evidence="3">The sequence shown here is derived from an EMBL/GenBank/DDBJ whole genome shotgun (WGS) entry which is preliminary data.</text>
</comment>
<evidence type="ECO:0000313" key="3">
    <source>
        <dbReference type="EMBL" id="MBD2604676.1"/>
    </source>
</evidence>
<reference evidence="3 4" key="1">
    <citation type="journal article" date="2020" name="ISME J.">
        <title>Comparative genomics reveals insights into cyanobacterial evolution and habitat adaptation.</title>
        <authorList>
            <person name="Chen M.Y."/>
            <person name="Teng W.K."/>
            <person name="Zhao L."/>
            <person name="Hu C.X."/>
            <person name="Zhou Y.K."/>
            <person name="Han B.P."/>
            <person name="Song L.R."/>
            <person name="Shu W.S."/>
        </authorList>
    </citation>
    <scope>NUCLEOTIDE SEQUENCE [LARGE SCALE GENOMIC DNA]</scope>
    <source>
        <strain evidence="3 4">FACHB-248</strain>
    </source>
</reference>
<organism evidence="3 4">
    <name type="scientific">Scytonema hofmannii FACHB-248</name>
    <dbReference type="NCBI Taxonomy" id="1842502"/>
    <lineage>
        <taxon>Bacteria</taxon>
        <taxon>Bacillati</taxon>
        <taxon>Cyanobacteriota</taxon>
        <taxon>Cyanophyceae</taxon>
        <taxon>Nostocales</taxon>
        <taxon>Scytonemataceae</taxon>
        <taxon>Scytonema</taxon>
    </lineage>
</organism>
<evidence type="ECO:0000256" key="1">
    <source>
        <dbReference type="ARBA" id="ARBA00022676"/>
    </source>
</evidence>
<dbReference type="EMBL" id="JACJTA010000014">
    <property type="protein sequence ID" value="MBD2604676.1"/>
    <property type="molecule type" value="Genomic_DNA"/>
</dbReference>
<dbReference type="NCBIfam" id="TIGR00696">
    <property type="entry name" value="wecG_tagA_cpsF"/>
    <property type="match status" value="1"/>
</dbReference>
<dbReference type="PANTHER" id="PTHR34136:SF1">
    <property type="entry name" value="UDP-N-ACETYL-D-MANNOSAMINURONIC ACID TRANSFERASE"/>
    <property type="match status" value="1"/>
</dbReference>
<evidence type="ECO:0000256" key="2">
    <source>
        <dbReference type="ARBA" id="ARBA00022679"/>
    </source>
</evidence>
<protein>
    <submittedName>
        <fullName evidence="3">WecB/TagA/CpsF family glycosyltransferase</fullName>
    </submittedName>
</protein>
<dbReference type="PANTHER" id="PTHR34136">
    <property type="match status" value="1"/>
</dbReference>
<proteinExistence type="predicted"/>
<dbReference type="CDD" id="cd06533">
    <property type="entry name" value="Glyco_transf_WecG_TagA"/>
    <property type="match status" value="1"/>
</dbReference>
<evidence type="ECO:0000313" key="4">
    <source>
        <dbReference type="Proteomes" id="UP000660380"/>
    </source>
</evidence>
<dbReference type="InterPro" id="IPR004629">
    <property type="entry name" value="WecG_TagA_CpsF"/>
</dbReference>
<keyword evidence="4" id="KW-1185">Reference proteome</keyword>
<accession>A0ABR8GMN4</accession>
<name>A0ABR8GMN4_9CYAN</name>
<keyword evidence="2" id="KW-0808">Transferase</keyword>